<dbReference type="AlphaFoldDB" id="A0A0H2S203"/>
<sequence>MGQYWKIVNIDKKRQVYNPGGLKLCEILYSRSAEQLVGLLRRRPKLRFRIPSHCIQSSKIASSSSPLIKLPQEIIDAIVFLLYDNRDSRLDLICLSMTCSYFFRLMVKLLQDLIVEDFCPWPGDRLIFIGDYAANYPEGIATAAEEAEWGQLGKNVLYNLPTKISAEGRNARIKSYWPPSEPLEVWGALLESAEERLQFSLQKMVTYGSYEGFEAAYSESRQCVERFKRLIDILLESPPRGDDEPSEAGLPVLRNLTTKQYVRDDALAQSEYAYSLGEVVVVYTLWTSDPTGTEGLGCKGE</sequence>
<reference evidence="1 2" key="1">
    <citation type="submission" date="2015-04" db="EMBL/GenBank/DDBJ databases">
        <title>Complete genome sequence of Schizopora paradoxa KUC8140, a cosmopolitan wood degrader in East Asia.</title>
        <authorList>
            <consortium name="DOE Joint Genome Institute"/>
            <person name="Min B."/>
            <person name="Park H."/>
            <person name="Jang Y."/>
            <person name="Kim J.-J."/>
            <person name="Kim K.H."/>
            <person name="Pangilinan J."/>
            <person name="Lipzen A."/>
            <person name="Riley R."/>
            <person name="Grigoriev I.V."/>
            <person name="Spatafora J.W."/>
            <person name="Choi I.-G."/>
        </authorList>
    </citation>
    <scope>NUCLEOTIDE SEQUENCE [LARGE SCALE GENOMIC DNA]</scope>
    <source>
        <strain evidence="1 2">KUC8140</strain>
    </source>
</reference>
<accession>A0A0H2S203</accession>
<dbReference type="InParanoid" id="A0A0H2S203"/>
<dbReference type="EMBL" id="KQ085924">
    <property type="protein sequence ID" value="KLO15823.1"/>
    <property type="molecule type" value="Genomic_DNA"/>
</dbReference>
<dbReference type="OrthoDB" id="2588098at2759"/>
<dbReference type="Proteomes" id="UP000053477">
    <property type="component" value="Unassembled WGS sequence"/>
</dbReference>
<gene>
    <name evidence="1" type="ORF">SCHPADRAFT_902047</name>
</gene>
<keyword evidence="2" id="KW-1185">Reference proteome</keyword>
<name>A0A0H2S203_9AGAM</name>
<proteinExistence type="predicted"/>
<evidence type="ECO:0008006" key="3">
    <source>
        <dbReference type="Google" id="ProtNLM"/>
    </source>
</evidence>
<evidence type="ECO:0000313" key="2">
    <source>
        <dbReference type="Proteomes" id="UP000053477"/>
    </source>
</evidence>
<protein>
    <recommendedName>
        <fullName evidence="3">F-box domain-containing protein</fullName>
    </recommendedName>
</protein>
<evidence type="ECO:0000313" key="1">
    <source>
        <dbReference type="EMBL" id="KLO15823.1"/>
    </source>
</evidence>
<organism evidence="1 2">
    <name type="scientific">Schizopora paradoxa</name>
    <dbReference type="NCBI Taxonomy" id="27342"/>
    <lineage>
        <taxon>Eukaryota</taxon>
        <taxon>Fungi</taxon>
        <taxon>Dikarya</taxon>
        <taxon>Basidiomycota</taxon>
        <taxon>Agaricomycotina</taxon>
        <taxon>Agaricomycetes</taxon>
        <taxon>Hymenochaetales</taxon>
        <taxon>Schizoporaceae</taxon>
        <taxon>Schizopora</taxon>
    </lineage>
</organism>